<protein>
    <submittedName>
        <fullName evidence="1">Uncharacterized protein</fullName>
    </submittedName>
</protein>
<proteinExistence type="predicted"/>
<organism evidence="1 2">
    <name type="scientific">Tepidimicrobium xylanilyticum</name>
    <dbReference type="NCBI Taxonomy" id="1123352"/>
    <lineage>
        <taxon>Bacteria</taxon>
        <taxon>Bacillati</taxon>
        <taxon>Bacillota</taxon>
        <taxon>Tissierellia</taxon>
        <taxon>Tissierellales</taxon>
        <taxon>Tepidimicrobiaceae</taxon>
        <taxon>Tepidimicrobium</taxon>
    </lineage>
</organism>
<dbReference type="EMBL" id="FNNG01000001">
    <property type="protein sequence ID" value="SDW06937.1"/>
    <property type="molecule type" value="Genomic_DNA"/>
</dbReference>
<dbReference type="RefSeq" id="WP_093749877.1">
    <property type="nucleotide sequence ID" value="NZ_BSYN01000001.1"/>
</dbReference>
<evidence type="ECO:0000313" key="2">
    <source>
        <dbReference type="Proteomes" id="UP000198828"/>
    </source>
</evidence>
<gene>
    <name evidence="1" type="ORF">SAMN05660923_00155</name>
</gene>
<evidence type="ECO:0000313" key="1">
    <source>
        <dbReference type="EMBL" id="SDW06937.1"/>
    </source>
</evidence>
<sequence>MKNLDYDDIQALQENTTKKLIKYINEFIQKEKVLDTVEFYYPDYDEQKAKIAFNVWISIDYRTNEGKSFIEHMLEDWSSRLTGLEKEILIERNKSFISLFEVENIKDNNIYLLDLLTRKQHIIWDPNISNLLNPTDLIFGRIGKIINYKGFIGNISFLPSTVKDMFVEKVLLDYNRTRFKYPNLSISEYLKKFSINVYRIYTECFYEVMDNDEDMNNILYDELNDFEFYLETKESPQAIKTHIANLIELFEYYFINKNLFLLDFDQLDMEKLIMDAIRDGFIFTKRDFTSYLSTLKKYLYFLKNQDPAYIRPYEDLLKISKNRFFYMAKLREIQPPFNVDVELAQGINYSLNDEALSFIADFEKFLLLTFAESFEVTEKKKYIKKKHLIRINDALINREEVAKANSNQRDFPLIHFFYLLSISKGMTKIDNNKLNLTYLGHSYQRLSDEEKFSLMLQFLWSEDFLKAFGIDRDIKGIRIEAMNLLTSLEKDNIYRIDSLHYSNSSTRNFITNISYYLNLMGLLNYNEKNPFSISLTSLGKLALKILSKKDEYEKYNGKVIHFGR</sequence>
<accession>A0A1H2QI93</accession>
<name>A0A1H2QI93_9FIRM</name>
<dbReference type="OrthoDB" id="1704947at2"/>
<dbReference type="Proteomes" id="UP000198828">
    <property type="component" value="Unassembled WGS sequence"/>
</dbReference>
<reference evidence="1 2" key="1">
    <citation type="submission" date="2016-10" db="EMBL/GenBank/DDBJ databases">
        <authorList>
            <person name="de Groot N.N."/>
        </authorList>
    </citation>
    <scope>NUCLEOTIDE SEQUENCE [LARGE SCALE GENOMIC DNA]</scope>
    <source>
        <strain evidence="1 2">DSM 23310</strain>
    </source>
</reference>
<dbReference type="AlphaFoldDB" id="A0A1H2QI93"/>
<keyword evidence="2" id="KW-1185">Reference proteome</keyword>